<dbReference type="Gene3D" id="3.50.50.60">
    <property type="entry name" value="FAD/NAD(P)-binding domain"/>
    <property type="match status" value="1"/>
</dbReference>
<dbReference type="InterPro" id="IPR036188">
    <property type="entry name" value="FAD/NAD-bd_sf"/>
</dbReference>
<dbReference type="InterPro" id="IPR050281">
    <property type="entry name" value="Flavin_monoamine_oxidase"/>
</dbReference>
<evidence type="ECO:0000256" key="4">
    <source>
        <dbReference type="RuleBase" id="RU362067"/>
    </source>
</evidence>
<sequence length="486" mass="56002">MDTLEKGRSMSDISNVNTSQVLIIGAGLSGLEAARLLREKGIKTIILEARNRTGGRIWSVRSKTGHMFDTGATWIHGIYGSIPNGLLSNPLWDLTQEAKIPTRGTDIYDIHVGYPFDGNISETYNWYNEYLSFTKEETRMSSPNISLAYYADLYVKQKNLTDKQQHAFYSYLAFTIKFNEGAELNAIGAKNFLSLSSSHYGDEHIFHKTGFMALTDYLARDIDDIRFNQVINKITYNDKMVEVRTKNGKIYQSSFVLLTVPLGVLKAKEIEFIPQLPQWKLDAIDRIGYGFFEKVFLVWEQAWWNSTNFYFMGMSSNPNNVRYWVNANKWNDKPVLIYFLAGQADFPTRLKENHDELIEELRQNLQEMFPDFVVPPPVETFVTHWNEDPFSYGSYSYISVNQTYEDSLFLSEPIQDRLLFAGEATSIDSYGYAHGALLSARREVTRLLYGYELLPIKNITTSQSILITPLTILFIIQFIFLSFFYY</sequence>
<keyword evidence="4" id="KW-0472">Membrane</keyword>
<protein>
    <recommendedName>
        <fullName evidence="4">Amine oxidase</fullName>
        <ecNumber evidence="4">1.4.3.-</ecNumber>
    </recommendedName>
</protein>
<feature type="binding site" evidence="3">
    <location>
        <begin position="48"/>
        <end position="49"/>
    </location>
    <ligand>
        <name>FAD</name>
        <dbReference type="ChEBI" id="CHEBI:57692"/>
    </ligand>
</feature>
<keyword evidence="4" id="KW-0285">Flavoprotein</keyword>
<accession>A0A814Y4E7</accession>
<evidence type="ECO:0000313" key="7">
    <source>
        <dbReference type="Proteomes" id="UP000663845"/>
    </source>
</evidence>
<reference evidence="6" key="1">
    <citation type="submission" date="2021-02" db="EMBL/GenBank/DDBJ databases">
        <authorList>
            <person name="Nowell W R."/>
        </authorList>
    </citation>
    <scope>NUCLEOTIDE SEQUENCE</scope>
</reference>
<keyword evidence="4" id="KW-1133">Transmembrane helix</keyword>
<dbReference type="SUPFAM" id="SSF51905">
    <property type="entry name" value="FAD/NAD(P)-binding domain"/>
    <property type="match status" value="1"/>
</dbReference>
<comment type="cofactor">
    <cofactor evidence="1 4">
        <name>FAD</name>
        <dbReference type="ChEBI" id="CHEBI:57692"/>
    </cofactor>
</comment>
<comment type="caution">
    <text evidence="6">The sequence shown here is derived from an EMBL/GenBank/DDBJ whole genome shotgun (WGS) entry which is preliminary data.</text>
</comment>
<feature type="domain" description="Amine oxidase" evidence="5">
    <location>
        <begin position="28"/>
        <end position="448"/>
    </location>
</feature>
<evidence type="ECO:0000256" key="2">
    <source>
        <dbReference type="ARBA" id="ARBA00023002"/>
    </source>
</evidence>
<keyword evidence="4" id="KW-0274">FAD</keyword>
<dbReference type="PANTHER" id="PTHR10742">
    <property type="entry name" value="FLAVIN MONOAMINE OXIDASE"/>
    <property type="match status" value="1"/>
</dbReference>
<comment type="similarity">
    <text evidence="4">Belongs to the flavin monoamine oxidase family.</text>
</comment>
<evidence type="ECO:0000256" key="3">
    <source>
        <dbReference type="PIRSR" id="PIRSR601613-1"/>
    </source>
</evidence>
<dbReference type="PANTHER" id="PTHR10742:SF410">
    <property type="entry name" value="LYSINE-SPECIFIC HISTONE DEMETHYLASE 2"/>
    <property type="match status" value="1"/>
</dbReference>
<dbReference type="EC" id="1.4.3.-" evidence="4"/>
<dbReference type="GO" id="GO:0008131">
    <property type="term" value="F:primary methylamine oxidase activity"/>
    <property type="evidence" value="ECO:0007669"/>
    <property type="project" value="UniProtKB-ARBA"/>
</dbReference>
<dbReference type="InterPro" id="IPR002937">
    <property type="entry name" value="Amino_oxidase"/>
</dbReference>
<feature type="transmembrane region" description="Helical" evidence="4">
    <location>
        <begin position="465"/>
        <end position="485"/>
    </location>
</feature>
<keyword evidence="2 4" id="KW-0560">Oxidoreductase</keyword>
<dbReference type="Pfam" id="PF01593">
    <property type="entry name" value="Amino_oxidase"/>
    <property type="match status" value="1"/>
</dbReference>
<dbReference type="PRINTS" id="PR00757">
    <property type="entry name" value="AMINEOXDASEF"/>
</dbReference>
<dbReference type="Proteomes" id="UP000663845">
    <property type="component" value="Unassembled WGS sequence"/>
</dbReference>
<proteinExistence type="inferred from homology"/>
<keyword evidence="4" id="KW-0812">Transmembrane</keyword>
<evidence type="ECO:0000259" key="5">
    <source>
        <dbReference type="Pfam" id="PF01593"/>
    </source>
</evidence>
<dbReference type="EMBL" id="CAJNOG010000404">
    <property type="protein sequence ID" value="CAF1224139.1"/>
    <property type="molecule type" value="Genomic_DNA"/>
</dbReference>
<evidence type="ECO:0000256" key="1">
    <source>
        <dbReference type="ARBA" id="ARBA00001974"/>
    </source>
</evidence>
<feature type="binding site" evidence="3">
    <location>
        <position position="339"/>
    </location>
    <ligand>
        <name>substrate</name>
    </ligand>
</feature>
<dbReference type="AlphaFoldDB" id="A0A814Y4E7"/>
<gene>
    <name evidence="6" type="ORF">JYZ213_LOCUS28172</name>
</gene>
<evidence type="ECO:0000313" key="6">
    <source>
        <dbReference type="EMBL" id="CAF1224139.1"/>
    </source>
</evidence>
<dbReference type="Gene3D" id="3.90.660.10">
    <property type="match status" value="1"/>
</dbReference>
<dbReference type="SUPFAM" id="SSF54373">
    <property type="entry name" value="FAD-linked reductases, C-terminal domain"/>
    <property type="match status" value="1"/>
</dbReference>
<organism evidence="6 7">
    <name type="scientific">Adineta steineri</name>
    <dbReference type="NCBI Taxonomy" id="433720"/>
    <lineage>
        <taxon>Eukaryota</taxon>
        <taxon>Metazoa</taxon>
        <taxon>Spiralia</taxon>
        <taxon>Gnathifera</taxon>
        <taxon>Rotifera</taxon>
        <taxon>Eurotatoria</taxon>
        <taxon>Bdelloidea</taxon>
        <taxon>Adinetida</taxon>
        <taxon>Adinetidae</taxon>
        <taxon>Adineta</taxon>
    </lineage>
</organism>
<dbReference type="InterPro" id="IPR001613">
    <property type="entry name" value="Flavin_amine_oxidase"/>
</dbReference>
<feature type="binding site" evidence="3">
    <location>
        <position position="29"/>
    </location>
    <ligand>
        <name>FAD</name>
        <dbReference type="ChEBI" id="CHEBI:57692"/>
    </ligand>
</feature>
<name>A0A814Y4E7_9BILA</name>